<feature type="region of interest" description="Disordered" evidence="1">
    <location>
        <begin position="128"/>
        <end position="148"/>
    </location>
</feature>
<sequence length="196" mass="21507">MFGYSCCVFKKINLLRNRKEQTGTVRRRLLSVLVAGISCYPDSENKYGCRGVISDFDTFELLAFWYHRTKAMSFLLCTPIMSSAGLGYQGHTEAIFSSGLGPASSMKYTGLNAGYPCEGSNGCGVSTRNDVGKKGMPRRTSLAQGSPTRYSNGEELWHLSTSQNFLQLVETTACLPVVTTQTSATNGSSSRIYRSW</sequence>
<protein>
    <submittedName>
        <fullName evidence="2">Uncharacterized protein</fullName>
    </submittedName>
</protein>
<accession>A0A2H3CY84</accession>
<proteinExistence type="predicted"/>
<dbReference type="OrthoDB" id="10449152at2759"/>
<dbReference type="Proteomes" id="UP000217790">
    <property type="component" value="Unassembled WGS sequence"/>
</dbReference>
<reference evidence="3" key="1">
    <citation type="journal article" date="2017" name="Nat. Ecol. Evol.">
        <title>Genome expansion and lineage-specific genetic innovations in the forest pathogenic fungi Armillaria.</title>
        <authorList>
            <person name="Sipos G."/>
            <person name="Prasanna A.N."/>
            <person name="Walter M.C."/>
            <person name="O'Connor E."/>
            <person name="Balint B."/>
            <person name="Krizsan K."/>
            <person name="Kiss B."/>
            <person name="Hess J."/>
            <person name="Varga T."/>
            <person name="Slot J."/>
            <person name="Riley R."/>
            <person name="Boka B."/>
            <person name="Rigling D."/>
            <person name="Barry K."/>
            <person name="Lee J."/>
            <person name="Mihaltcheva S."/>
            <person name="LaButti K."/>
            <person name="Lipzen A."/>
            <person name="Waldron R."/>
            <person name="Moloney N.M."/>
            <person name="Sperisen C."/>
            <person name="Kredics L."/>
            <person name="Vagvoelgyi C."/>
            <person name="Patrignani A."/>
            <person name="Fitzpatrick D."/>
            <person name="Nagy I."/>
            <person name="Doyle S."/>
            <person name="Anderson J.B."/>
            <person name="Grigoriev I.V."/>
            <person name="Gueldener U."/>
            <person name="Muensterkoetter M."/>
            <person name="Nagy L.G."/>
        </authorList>
    </citation>
    <scope>NUCLEOTIDE SEQUENCE [LARGE SCALE GENOMIC DNA]</scope>
    <source>
        <strain evidence="3">Ar21-2</strain>
    </source>
</reference>
<dbReference type="EMBL" id="KZ293675">
    <property type="protein sequence ID" value="PBK87991.1"/>
    <property type="molecule type" value="Genomic_DNA"/>
</dbReference>
<dbReference type="InParanoid" id="A0A2H3CY84"/>
<organism evidence="2 3">
    <name type="scientific">Armillaria gallica</name>
    <name type="common">Bulbous honey fungus</name>
    <name type="synonym">Armillaria bulbosa</name>
    <dbReference type="NCBI Taxonomy" id="47427"/>
    <lineage>
        <taxon>Eukaryota</taxon>
        <taxon>Fungi</taxon>
        <taxon>Dikarya</taxon>
        <taxon>Basidiomycota</taxon>
        <taxon>Agaricomycotina</taxon>
        <taxon>Agaricomycetes</taxon>
        <taxon>Agaricomycetidae</taxon>
        <taxon>Agaricales</taxon>
        <taxon>Marasmiineae</taxon>
        <taxon>Physalacriaceae</taxon>
        <taxon>Armillaria</taxon>
    </lineage>
</organism>
<keyword evidence="3" id="KW-1185">Reference proteome</keyword>
<evidence type="ECO:0000313" key="2">
    <source>
        <dbReference type="EMBL" id="PBK87991.1"/>
    </source>
</evidence>
<gene>
    <name evidence="2" type="ORF">ARMGADRAFT_1034285</name>
</gene>
<name>A0A2H3CY84_ARMGA</name>
<dbReference type="AlphaFoldDB" id="A0A2H3CY84"/>
<evidence type="ECO:0000313" key="3">
    <source>
        <dbReference type="Proteomes" id="UP000217790"/>
    </source>
</evidence>
<evidence type="ECO:0000256" key="1">
    <source>
        <dbReference type="SAM" id="MobiDB-lite"/>
    </source>
</evidence>